<dbReference type="SUPFAM" id="SSF48371">
    <property type="entry name" value="ARM repeat"/>
    <property type="match status" value="1"/>
</dbReference>
<feature type="compositionally biased region" description="Acidic residues" evidence="1">
    <location>
        <begin position="702"/>
        <end position="721"/>
    </location>
</feature>
<evidence type="ECO:0000313" key="2">
    <source>
        <dbReference type="EMBL" id="CAD7599804.1"/>
    </source>
</evidence>
<name>A0A7R9K1M9_TIMGE</name>
<organism evidence="2">
    <name type="scientific">Timema genevievae</name>
    <name type="common">Walking stick</name>
    <dbReference type="NCBI Taxonomy" id="629358"/>
    <lineage>
        <taxon>Eukaryota</taxon>
        <taxon>Metazoa</taxon>
        <taxon>Ecdysozoa</taxon>
        <taxon>Arthropoda</taxon>
        <taxon>Hexapoda</taxon>
        <taxon>Insecta</taxon>
        <taxon>Pterygota</taxon>
        <taxon>Neoptera</taxon>
        <taxon>Polyneoptera</taxon>
        <taxon>Phasmatodea</taxon>
        <taxon>Timematodea</taxon>
        <taxon>Timematoidea</taxon>
        <taxon>Timematidae</taxon>
        <taxon>Timema</taxon>
    </lineage>
</organism>
<proteinExistence type="predicted"/>
<dbReference type="Pfam" id="PF20168">
    <property type="entry name" value="PDS5"/>
    <property type="match status" value="2"/>
</dbReference>
<gene>
    <name evidence="2" type="ORF">TGEB3V08_LOCUS7445</name>
</gene>
<accession>A0A7R9K1M9</accession>
<sequence>MQPPKLAVQKVFLHHFIPTKLLTEERMKRLLSIWLSLESCHYDIIRDMMVSSYCLRCHMRSLMKLVVSAPRDDPRIEVLQYEVLEVLDRSKSSPSKLMEEFVTILAKNQSIRTAMETIVQVESNTTKQLISISANVICTLKIINRAVAQMVELILFKILLFGIDVSSFTVLVLQVMKDIKEGGNISNHNPGKKELRLLYELLSWQPHLAFDENVVKFFLELLTVGDTDHITQTLKIISLLSKPPGKPLGEVYPGLTQEHLVPLLQRLAIIGTPKQAKYSIRCLTSHAIDKREHVFHPVLKDMHKVLSCRDEHYETVITAVGHWAVHLPTDLRLQQSFYKVIDTFIHTNIVKELLYSKVVTSEEPLTCTWYKDYEIPAHTRCMNTPKITPLCNVAVTLTKHVFACRNTPKITPLCNVAVTLTKRVFACCALLKICEVPALWTFFSTALLTKLVCLITDKVKQVRLGFARRLTRGLCKEPGLPNDLLAFFPLSELSPDKQVCQQMREMLRKAIAAKRLRYRRLVLIEQVAVSTDQLINSHAHLLVEHSVGAAVFLLAFHPLFFAIDSWFDLYQVQCALKQLLEELITAAPLRMDDKFYKELFTAIHSSRNTLVPDDELANKKMWAACELGLSLLPNLQKGSGKVKTPEKFLLPVYFEPSSQTAWTDYIPTSLAKKLKSGKGGQRSATSPLEEVQPPSDKRVNVEDEESENEESEDEESEDEEEVHPTEIRTSIFPSSAVEE</sequence>
<evidence type="ECO:0000256" key="1">
    <source>
        <dbReference type="SAM" id="MobiDB-lite"/>
    </source>
</evidence>
<protein>
    <submittedName>
        <fullName evidence="2">Uncharacterized protein</fullName>
    </submittedName>
</protein>
<dbReference type="AlphaFoldDB" id="A0A7R9K1M9"/>
<dbReference type="InterPro" id="IPR016024">
    <property type="entry name" value="ARM-type_fold"/>
</dbReference>
<reference evidence="2" key="1">
    <citation type="submission" date="2020-11" db="EMBL/GenBank/DDBJ databases">
        <authorList>
            <person name="Tran Van P."/>
        </authorList>
    </citation>
    <scope>NUCLEOTIDE SEQUENCE</scope>
</reference>
<dbReference type="EMBL" id="OE842367">
    <property type="protein sequence ID" value="CAD7599804.1"/>
    <property type="molecule type" value="Genomic_DNA"/>
</dbReference>
<feature type="region of interest" description="Disordered" evidence="1">
    <location>
        <begin position="675"/>
        <end position="739"/>
    </location>
</feature>